<dbReference type="Proteomes" id="UP001153678">
    <property type="component" value="Unassembled WGS sequence"/>
</dbReference>
<keyword evidence="1" id="KW-0812">Transmembrane</keyword>
<dbReference type="AlphaFoldDB" id="A0A9W4SCD9"/>
<gene>
    <name evidence="2" type="ORF">FWILDA_LOCUS1425</name>
</gene>
<evidence type="ECO:0000313" key="3">
    <source>
        <dbReference type="Proteomes" id="UP001153678"/>
    </source>
</evidence>
<keyword evidence="3" id="KW-1185">Reference proteome</keyword>
<proteinExistence type="predicted"/>
<reference evidence="2" key="1">
    <citation type="submission" date="2022-08" db="EMBL/GenBank/DDBJ databases">
        <authorList>
            <person name="Kallberg Y."/>
            <person name="Tangrot J."/>
            <person name="Rosling A."/>
        </authorList>
    </citation>
    <scope>NUCLEOTIDE SEQUENCE</scope>
    <source>
        <strain evidence="2">Wild A</strain>
    </source>
</reference>
<dbReference type="EMBL" id="CAMKVN010000135">
    <property type="protein sequence ID" value="CAI2164153.1"/>
    <property type="molecule type" value="Genomic_DNA"/>
</dbReference>
<comment type="caution">
    <text evidence="2">The sequence shown here is derived from an EMBL/GenBank/DDBJ whole genome shotgun (WGS) entry which is preliminary data.</text>
</comment>
<keyword evidence="1" id="KW-0472">Membrane</keyword>
<evidence type="ECO:0000313" key="2">
    <source>
        <dbReference type="EMBL" id="CAI2164153.1"/>
    </source>
</evidence>
<accession>A0A9W4SCD9</accession>
<name>A0A9W4SCD9_9GLOM</name>
<protein>
    <submittedName>
        <fullName evidence="2">16575_t:CDS:1</fullName>
    </submittedName>
</protein>
<feature type="transmembrane region" description="Helical" evidence="1">
    <location>
        <begin position="48"/>
        <end position="69"/>
    </location>
</feature>
<sequence length="85" mass="9046">MSLFSGLNDFDVLHIQVNPIITPTIIPDETDFPAGALPSAVALSFSGVFHPSFGAAFASFFVVVFMDILPDPFQLLVSLLVPPAP</sequence>
<organism evidence="2 3">
    <name type="scientific">Funneliformis geosporum</name>
    <dbReference type="NCBI Taxonomy" id="1117311"/>
    <lineage>
        <taxon>Eukaryota</taxon>
        <taxon>Fungi</taxon>
        <taxon>Fungi incertae sedis</taxon>
        <taxon>Mucoromycota</taxon>
        <taxon>Glomeromycotina</taxon>
        <taxon>Glomeromycetes</taxon>
        <taxon>Glomerales</taxon>
        <taxon>Glomeraceae</taxon>
        <taxon>Funneliformis</taxon>
    </lineage>
</organism>
<keyword evidence="1" id="KW-1133">Transmembrane helix</keyword>
<evidence type="ECO:0000256" key="1">
    <source>
        <dbReference type="SAM" id="Phobius"/>
    </source>
</evidence>